<proteinExistence type="predicted"/>
<reference evidence="1 2" key="1">
    <citation type="submission" date="2021-06" db="EMBL/GenBank/DDBJ databases">
        <title>Caerostris extrusa draft genome.</title>
        <authorList>
            <person name="Kono N."/>
            <person name="Arakawa K."/>
        </authorList>
    </citation>
    <scope>NUCLEOTIDE SEQUENCE [LARGE SCALE GENOMIC DNA]</scope>
</reference>
<keyword evidence="2" id="KW-1185">Reference proteome</keyword>
<dbReference type="Proteomes" id="UP001054945">
    <property type="component" value="Unassembled WGS sequence"/>
</dbReference>
<evidence type="ECO:0000313" key="1">
    <source>
        <dbReference type="EMBL" id="GIZ04702.1"/>
    </source>
</evidence>
<dbReference type="EMBL" id="BPLR01001783">
    <property type="protein sequence ID" value="GIZ04702.1"/>
    <property type="molecule type" value="Genomic_DNA"/>
</dbReference>
<name>A0AAV4YEU2_CAEEX</name>
<gene>
    <name evidence="1" type="ORF">CEXT_390571</name>
</gene>
<comment type="caution">
    <text evidence="1">The sequence shown here is derived from an EMBL/GenBank/DDBJ whole genome shotgun (WGS) entry which is preliminary data.</text>
</comment>
<dbReference type="AlphaFoldDB" id="A0AAV4YEU2"/>
<protein>
    <submittedName>
        <fullName evidence="1">Uncharacterized protein</fullName>
    </submittedName>
</protein>
<sequence length="70" mass="7713">MGRLKPICVLSRRWGIQKGGKGTGAEVVTKATRLPAPLRFTFHCPFSDDQPHPIFVLFSLPSGSQFQMGL</sequence>
<evidence type="ECO:0000313" key="2">
    <source>
        <dbReference type="Proteomes" id="UP001054945"/>
    </source>
</evidence>
<organism evidence="1 2">
    <name type="scientific">Caerostris extrusa</name>
    <name type="common">Bark spider</name>
    <name type="synonym">Caerostris bankana</name>
    <dbReference type="NCBI Taxonomy" id="172846"/>
    <lineage>
        <taxon>Eukaryota</taxon>
        <taxon>Metazoa</taxon>
        <taxon>Ecdysozoa</taxon>
        <taxon>Arthropoda</taxon>
        <taxon>Chelicerata</taxon>
        <taxon>Arachnida</taxon>
        <taxon>Araneae</taxon>
        <taxon>Araneomorphae</taxon>
        <taxon>Entelegynae</taxon>
        <taxon>Araneoidea</taxon>
        <taxon>Araneidae</taxon>
        <taxon>Caerostris</taxon>
    </lineage>
</organism>
<accession>A0AAV4YEU2</accession>